<comment type="caution">
    <text evidence="2">The sequence shown here is derived from an EMBL/GenBank/DDBJ whole genome shotgun (WGS) entry which is preliminary data.</text>
</comment>
<dbReference type="Pfam" id="PF05732">
    <property type="entry name" value="RepL"/>
    <property type="match status" value="1"/>
</dbReference>
<feature type="domain" description="Plasmid replication protein RepL" evidence="1">
    <location>
        <begin position="38"/>
        <end position="172"/>
    </location>
</feature>
<dbReference type="Proteomes" id="UP001317085">
    <property type="component" value="Unassembled WGS sequence"/>
</dbReference>
<reference evidence="2 3" key="1">
    <citation type="submission" date="2022-02" db="EMBL/GenBank/DDBJ databases">
        <title>Comparative genomics of the first Antarctic Pseudomonas spp. capable of biotransforming 2,4,6-Trinitrotoluene.</title>
        <authorList>
            <person name="Cabrera M.A."/>
            <person name="Marquez S.L."/>
            <person name="Perez-Donoso J.M."/>
        </authorList>
    </citation>
    <scope>NUCLEOTIDE SEQUENCE [LARGE SCALE GENOMIC DNA]</scope>
    <source>
        <strain evidence="2 3">TNT11</strain>
    </source>
</reference>
<evidence type="ECO:0000259" key="1">
    <source>
        <dbReference type="Pfam" id="PF05732"/>
    </source>
</evidence>
<sequence length="185" mass="20739">MSVKLRLVRHETNPFLEGMVVPVKGQKVQLSRIGKDDNVLVNHATGEVQGTHVTTYRTVDSDQFVKLFSQNIALTFSLKAAGIKAFNVLIWILQSKAIDRDLIPLDKFALEEFVTTHANRSPSIKLSLPTFGRGLVELESAQIIAKHIRPGFYYINPNFCFNGDRIAFTTVIQRKSEAQLVRGEA</sequence>
<keyword evidence="3" id="KW-1185">Reference proteome</keyword>
<evidence type="ECO:0000313" key="3">
    <source>
        <dbReference type="Proteomes" id="UP001317085"/>
    </source>
</evidence>
<evidence type="ECO:0000313" key="2">
    <source>
        <dbReference type="EMBL" id="MCK1788161.1"/>
    </source>
</evidence>
<proteinExistence type="predicted"/>
<dbReference type="RefSeq" id="WP_162441219.1">
    <property type="nucleotide sequence ID" value="NZ_JAKNRV010000524.1"/>
</dbReference>
<organism evidence="2 3">
    <name type="scientific">Pseudomonas emilianonis</name>
    <dbReference type="NCBI Taxonomy" id="2915812"/>
    <lineage>
        <taxon>Bacteria</taxon>
        <taxon>Pseudomonadati</taxon>
        <taxon>Pseudomonadota</taxon>
        <taxon>Gammaproteobacteria</taxon>
        <taxon>Pseudomonadales</taxon>
        <taxon>Pseudomonadaceae</taxon>
        <taxon>Pseudomonas</taxon>
    </lineage>
</organism>
<dbReference type="EMBL" id="JAKNRV010000524">
    <property type="protein sequence ID" value="MCK1788161.1"/>
    <property type="molecule type" value="Genomic_DNA"/>
</dbReference>
<accession>A0ABT0ER48</accession>
<dbReference type="InterPro" id="IPR008813">
    <property type="entry name" value="Plasmid_replication_RepL"/>
</dbReference>
<name>A0ABT0ER48_9PSED</name>
<gene>
    <name evidence="2" type="ORF">L9Z73_28730</name>
</gene>
<protein>
    <submittedName>
        <fullName evidence="2">Replication/maintenance protein RepL</fullName>
    </submittedName>
</protein>